<dbReference type="Proteomes" id="UP000224460">
    <property type="component" value="Unassembled WGS sequence"/>
</dbReference>
<evidence type="ECO:0000313" key="2">
    <source>
        <dbReference type="Proteomes" id="UP000224460"/>
    </source>
</evidence>
<dbReference type="EMBL" id="PEDL01000013">
    <property type="protein sequence ID" value="PHV70141.1"/>
    <property type="molecule type" value="Genomic_DNA"/>
</dbReference>
<accession>A0AC61DA17</accession>
<organism evidence="1 2">
    <name type="scientific">Sporanaerobium hydrogeniformans</name>
    <dbReference type="NCBI Taxonomy" id="3072179"/>
    <lineage>
        <taxon>Bacteria</taxon>
        <taxon>Bacillati</taxon>
        <taxon>Bacillota</taxon>
        <taxon>Clostridia</taxon>
        <taxon>Lachnospirales</taxon>
        <taxon>Lachnospiraceae</taxon>
        <taxon>Sporanaerobium</taxon>
    </lineage>
</organism>
<gene>
    <name evidence="1" type="ORF">CS063_11735</name>
</gene>
<protein>
    <submittedName>
        <fullName evidence="1">Uncharacterized protein</fullName>
    </submittedName>
</protein>
<keyword evidence="2" id="KW-1185">Reference proteome</keyword>
<proteinExistence type="predicted"/>
<evidence type="ECO:0000313" key="1">
    <source>
        <dbReference type="EMBL" id="PHV70141.1"/>
    </source>
</evidence>
<reference evidence="1" key="1">
    <citation type="submission" date="2017-10" db="EMBL/GenBank/DDBJ databases">
        <title>Genome sequence of cellulolytic Lachnospiraceae bacterium XHS1971 isolated from hotspring sediment.</title>
        <authorList>
            <person name="Vasudevan G."/>
            <person name="Joshi A.J."/>
            <person name="Hivarkar S."/>
            <person name="Lanjekar V.B."/>
            <person name="Dhakephalkar P.K."/>
            <person name="Dagar S."/>
        </authorList>
    </citation>
    <scope>NUCLEOTIDE SEQUENCE</scope>
    <source>
        <strain evidence="1">XHS1971</strain>
    </source>
</reference>
<name>A0AC61DA17_9FIRM</name>
<comment type="caution">
    <text evidence="1">The sequence shown here is derived from an EMBL/GenBank/DDBJ whole genome shotgun (WGS) entry which is preliminary data.</text>
</comment>
<sequence length="613" mass="69468">MMLFITAFKKFYQKLCITLLLLCLLAPYTWAKDLVPSSLELMVLDPNAPVRSVLTTPKVFKNNIHQLLEKPSTKEPVHIVLPIGKTPPSTTAWQNAFTTFKTWENEIVISLVPEEPLETDTYITFIKTFHTLTKRASADNIYLVAYPQAFDTVSLYDLPEIWGIGLSYTTYEDQPLLDSIYETFAQVKPLLIREDIASYYGSKTSEGVVALNAFYYNIALDYPCIQTIFYDSENLKADKPYSKFYTQLLAEPWIDKSYPTSLQALNLHKEADLPKAYQPLTEYRTLDKNSKLLVQVKEEKPASIHCIQYSLNGEIVSHSFTAPFLFSFNPEELYNGVGRLEVKAFDKAGNLLESTTQDVLLSGNAPSPKAPRMTPSYALEQKSTYTKAVVPVLMYHVFSEAKEPNNPFITVGIERFEEQLKALLDNGYTFITFKDLDLYLKGEAGLPEKPIILTADDGYLDNYTLAFPVLQKYQVPATFFVPPGIVGIDTGNLHFTWEQAKQMEESGLIDIQIHGYDHTPFTLLPLKDVYYQVSRARGVIEKHLGARDVVAISYPEFRHTQEMQKLLTQMGVAFQTTDTQVALAINREDIKRINVPHSMTPEKLLQTLASATQ</sequence>